<reference evidence="2" key="2">
    <citation type="submission" date="2021-12" db="EMBL/GenBank/DDBJ databases">
        <title>Resequencing data analysis of finger millet.</title>
        <authorList>
            <person name="Hatakeyama M."/>
            <person name="Aluri S."/>
            <person name="Balachadran M.T."/>
            <person name="Sivarajan S.R."/>
            <person name="Poveda L."/>
            <person name="Shimizu-Inatsugi R."/>
            <person name="Schlapbach R."/>
            <person name="Sreeman S.M."/>
            <person name="Shimizu K.K."/>
        </authorList>
    </citation>
    <scope>NUCLEOTIDE SEQUENCE</scope>
</reference>
<comment type="caution">
    <text evidence="2">The sequence shown here is derived from an EMBL/GenBank/DDBJ whole genome shotgun (WGS) entry which is preliminary data.</text>
</comment>
<keyword evidence="1" id="KW-1133">Transmembrane helix</keyword>
<proteinExistence type="predicted"/>
<name>A0AAV5FJI1_ELECO</name>
<dbReference type="Proteomes" id="UP001054889">
    <property type="component" value="Unassembled WGS sequence"/>
</dbReference>
<sequence>MRHNTIAMLDTGAGKTMIAMMLIKYFWKINRTSSDRKSSSYSCHQLFNSSHRYY</sequence>
<dbReference type="InterPro" id="IPR027417">
    <property type="entry name" value="P-loop_NTPase"/>
</dbReference>
<keyword evidence="1" id="KW-0812">Transmembrane</keyword>
<evidence type="ECO:0000313" key="2">
    <source>
        <dbReference type="EMBL" id="GJN35938.1"/>
    </source>
</evidence>
<accession>A0AAV5FJI1</accession>
<feature type="transmembrane region" description="Helical" evidence="1">
    <location>
        <begin position="6"/>
        <end position="27"/>
    </location>
</feature>
<evidence type="ECO:0000256" key="1">
    <source>
        <dbReference type="SAM" id="Phobius"/>
    </source>
</evidence>
<protein>
    <submittedName>
        <fullName evidence="2">Uncharacterized protein</fullName>
    </submittedName>
</protein>
<organism evidence="2 3">
    <name type="scientific">Eleusine coracana subsp. coracana</name>
    <dbReference type="NCBI Taxonomy" id="191504"/>
    <lineage>
        <taxon>Eukaryota</taxon>
        <taxon>Viridiplantae</taxon>
        <taxon>Streptophyta</taxon>
        <taxon>Embryophyta</taxon>
        <taxon>Tracheophyta</taxon>
        <taxon>Spermatophyta</taxon>
        <taxon>Magnoliopsida</taxon>
        <taxon>Liliopsida</taxon>
        <taxon>Poales</taxon>
        <taxon>Poaceae</taxon>
        <taxon>PACMAD clade</taxon>
        <taxon>Chloridoideae</taxon>
        <taxon>Cynodonteae</taxon>
        <taxon>Eleusininae</taxon>
        <taxon>Eleusine</taxon>
    </lineage>
</organism>
<dbReference type="AlphaFoldDB" id="A0AAV5FJI1"/>
<dbReference type="EMBL" id="BQKI01000088">
    <property type="protein sequence ID" value="GJN35938.1"/>
    <property type="molecule type" value="Genomic_DNA"/>
</dbReference>
<keyword evidence="1" id="KW-0472">Membrane</keyword>
<evidence type="ECO:0000313" key="3">
    <source>
        <dbReference type="Proteomes" id="UP001054889"/>
    </source>
</evidence>
<keyword evidence="3" id="KW-1185">Reference proteome</keyword>
<gene>
    <name evidence="2" type="primary">gb24756</name>
    <name evidence="2" type="ORF">PR202_gb24756</name>
</gene>
<dbReference type="Gene3D" id="3.40.50.300">
    <property type="entry name" value="P-loop containing nucleotide triphosphate hydrolases"/>
    <property type="match status" value="1"/>
</dbReference>
<reference evidence="2" key="1">
    <citation type="journal article" date="2018" name="DNA Res.">
        <title>Multiple hybrid de novo genome assembly of finger millet, an orphan allotetraploid crop.</title>
        <authorList>
            <person name="Hatakeyama M."/>
            <person name="Aluri S."/>
            <person name="Balachadran M.T."/>
            <person name="Sivarajan S.R."/>
            <person name="Patrignani A."/>
            <person name="Gruter S."/>
            <person name="Poveda L."/>
            <person name="Shimizu-Inatsugi R."/>
            <person name="Baeten J."/>
            <person name="Francoijs K.J."/>
            <person name="Nataraja K.N."/>
            <person name="Reddy Y.A.N."/>
            <person name="Phadnis S."/>
            <person name="Ravikumar R.L."/>
            <person name="Schlapbach R."/>
            <person name="Sreeman S.M."/>
            <person name="Shimizu K.K."/>
        </authorList>
    </citation>
    <scope>NUCLEOTIDE SEQUENCE</scope>
</reference>